<name>H6QB13_PYROT</name>
<dbReference type="EMBL" id="CP003316">
    <property type="protein sequence ID" value="AFA39937.1"/>
    <property type="molecule type" value="Genomic_DNA"/>
</dbReference>
<evidence type="ECO:0000256" key="4">
    <source>
        <dbReference type="ARBA" id="ARBA00023014"/>
    </source>
</evidence>
<organism evidence="6 7">
    <name type="scientific">Pyrobaculum oguniense (strain DSM 13380 / JCM 10595 / TE7)</name>
    <dbReference type="NCBI Taxonomy" id="698757"/>
    <lineage>
        <taxon>Archaea</taxon>
        <taxon>Thermoproteota</taxon>
        <taxon>Thermoprotei</taxon>
        <taxon>Thermoproteales</taxon>
        <taxon>Thermoproteaceae</taxon>
        <taxon>Pyrobaculum</taxon>
    </lineage>
</organism>
<evidence type="ECO:0000256" key="2">
    <source>
        <dbReference type="ARBA" id="ARBA00022723"/>
    </source>
</evidence>
<dbReference type="SMART" id="SM00704">
    <property type="entry name" value="ZnF_CDGSH"/>
    <property type="match status" value="1"/>
</dbReference>
<dbReference type="GO" id="GO:0046872">
    <property type="term" value="F:metal ion binding"/>
    <property type="evidence" value="ECO:0007669"/>
    <property type="project" value="UniProtKB-KW"/>
</dbReference>
<dbReference type="Proteomes" id="UP000009062">
    <property type="component" value="Chromosome"/>
</dbReference>
<dbReference type="GO" id="GO:0005737">
    <property type="term" value="C:cytoplasm"/>
    <property type="evidence" value="ECO:0007669"/>
    <property type="project" value="UniProtKB-ARBA"/>
</dbReference>
<keyword evidence="2" id="KW-0479">Metal-binding</keyword>
<evidence type="ECO:0000313" key="6">
    <source>
        <dbReference type="EMBL" id="AFA39937.1"/>
    </source>
</evidence>
<dbReference type="InterPro" id="IPR018967">
    <property type="entry name" value="FeS-contain_CDGSH-typ"/>
</dbReference>
<evidence type="ECO:0000256" key="3">
    <source>
        <dbReference type="ARBA" id="ARBA00023004"/>
    </source>
</evidence>
<keyword evidence="1" id="KW-0001">2Fe-2S</keyword>
<dbReference type="HOGENOM" id="CLU_173940_2_2_2"/>
<dbReference type="GO" id="GO:0051537">
    <property type="term" value="F:2 iron, 2 sulfur cluster binding"/>
    <property type="evidence" value="ECO:0007669"/>
    <property type="project" value="UniProtKB-KW"/>
</dbReference>
<gene>
    <name evidence="6" type="ordered locus">Pogu_1910</name>
</gene>
<evidence type="ECO:0000256" key="1">
    <source>
        <dbReference type="ARBA" id="ARBA00022714"/>
    </source>
</evidence>
<dbReference type="Gene3D" id="3.40.5.90">
    <property type="entry name" value="CDGSH iron-sulfur domain, mitoNEET-type"/>
    <property type="match status" value="1"/>
</dbReference>
<dbReference type="eggNOG" id="arCOG01667">
    <property type="taxonomic scope" value="Archaea"/>
</dbReference>
<accession>H6QB13</accession>
<dbReference type="InterPro" id="IPR042216">
    <property type="entry name" value="MitoNEET_CISD"/>
</dbReference>
<protein>
    <submittedName>
        <fullName evidence="6">Iron-binding zinc finger CDGSH type</fullName>
    </submittedName>
</protein>
<keyword evidence="4" id="KW-0411">Iron-sulfur</keyword>
<evidence type="ECO:0000313" key="7">
    <source>
        <dbReference type="Proteomes" id="UP000009062"/>
    </source>
</evidence>
<dbReference type="Pfam" id="PF09360">
    <property type="entry name" value="zf-CDGSH"/>
    <property type="match status" value="1"/>
</dbReference>
<keyword evidence="7" id="KW-1185">Reference proteome</keyword>
<proteinExistence type="predicted"/>
<keyword evidence="3" id="KW-0408">Iron</keyword>
<dbReference type="AlphaFoldDB" id="H6QB13"/>
<dbReference type="KEGG" id="pog:Pogu_1910"/>
<feature type="domain" description="Iron-binding zinc finger CDGSH type" evidence="5">
    <location>
        <begin position="11"/>
        <end position="48"/>
    </location>
</feature>
<sequence>MAKVSVRAIPNGPYEISIEGKPVAYLCRCGHSANKPHCDGSHKKIGFTAPEVALTFH</sequence>
<reference evidence="6 7" key="1">
    <citation type="journal article" date="2012" name="Stand. Genomic Sci.">
        <title>Complete genome sequence of Pyrobaculum oguniense.</title>
        <authorList>
            <person name="Bernick D.L."/>
            <person name="Karplus K."/>
            <person name="Lui L.M."/>
            <person name="Coker J.K."/>
            <person name="Murphy J.N."/>
            <person name="Chan P.P."/>
            <person name="Cozen A.E."/>
            <person name="Lowe T.M."/>
        </authorList>
    </citation>
    <scope>NUCLEOTIDE SEQUENCE [LARGE SCALE GENOMIC DNA]</scope>
    <source>
        <strain evidence="6 7">TE7</strain>
    </source>
</reference>
<evidence type="ECO:0000259" key="5">
    <source>
        <dbReference type="SMART" id="SM00704"/>
    </source>
</evidence>